<dbReference type="GO" id="GO:0005739">
    <property type="term" value="C:mitochondrion"/>
    <property type="evidence" value="ECO:0007669"/>
    <property type="project" value="GOC"/>
</dbReference>
<dbReference type="GO" id="GO:0097250">
    <property type="term" value="P:mitochondrial respirasome assembly"/>
    <property type="evidence" value="ECO:0007669"/>
    <property type="project" value="InterPro"/>
</dbReference>
<evidence type="ECO:0000313" key="9">
    <source>
        <dbReference type="Proteomes" id="UP001328107"/>
    </source>
</evidence>
<dbReference type="Proteomes" id="UP001328107">
    <property type="component" value="Unassembled WGS sequence"/>
</dbReference>
<keyword evidence="5 7" id="KW-1133">Transmembrane helix</keyword>
<feature type="transmembrane region" description="Helical" evidence="7">
    <location>
        <begin position="44"/>
        <end position="63"/>
    </location>
</feature>
<keyword evidence="9" id="KW-1185">Reference proteome</keyword>
<organism evidence="8 9">
    <name type="scientific">Pristionchus mayeri</name>
    <dbReference type="NCBI Taxonomy" id="1317129"/>
    <lineage>
        <taxon>Eukaryota</taxon>
        <taxon>Metazoa</taxon>
        <taxon>Ecdysozoa</taxon>
        <taxon>Nematoda</taxon>
        <taxon>Chromadorea</taxon>
        <taxon>Rhabditida</taxon>
        <taxon>Rhabditina</taxon>
        <taxon>Diplogasteromorpha</taxon>
        <taxon>Diplogasteroidea</taxon>
        <taxon>Neodiplogasteridae</taxon>
        <taxon>Pristionchus</taxon>
    </lineage>
</organism>
<evidence type="ECO:0008006" key="10">
    <source>
        <dbReference type="Google" id="ProtNLM"/>
    </source>
</evidence>
<keyword evidence="3 7" id="KW-0812">Transmembrane</keyword>
<dbReference type="AlphaFoldDB" id="A0AAN5DBN0"/>
<protein>
    <recommendedName>
        <fullName evidence="10">Rab5-interacting protein</fullName>
    </recommendedName>
</protein>
<evidence type="ECO:0000256" key="2">
    <source>
        <dbReference type="ARBA" id="ARBA00009436"/>
    </source>
</evidence>
<comment type="caution">
    <text evidence="8">The sequence shown here is derived from an EMBL/GenBank/DDBJ whole genome shotgun (WGS) entry which is preliminary data.</text>
</comment>
<feature type="transmembrane region" description="Helical" evidence="7">
    <location>
        <begin position="83"/>
        <end position="102"/>
    </location>
</feature>
<evidence type="ECO:0000256" key="4">
    <source>
        <dbReference type="ARBA" id="ARBA00022824"/>
    </source>
</evidence>
<proteinExistence type="inferred from homology"/>
<keyword evidence="6 7" id="KW-0472">Membrane</keyword>
<evidence type="ECO:0000256" key="6">
    <source>
        <dbReference type="ARBA" id="ARBA00023136"/>
    </source>
</evidence>
<gene>
    <name evidence="8" type="ORF">PMAYCL1PPCAC_29825</name>
</gene>
<evidence type="ECO:0000256" key="3">
    <source>
        <dbReference type="ARBA" id="ARBA00022692"/>
    </source>
</evidence>
<feature type="transmembrane region" description="Helical" evidence="7">
    <location>
        <begin position="20"/>
        <end position="39"/>
    </location>
</feature>
<feature type="non-terminal residue" evidence="8">
    <location>
        <position position="1"/>
    </location>
</feature>
<comment type="subcellular location">
    <subcellularLocation>
        <location evidence="1">Endoplasmic reticulum membrane</location>
        <topology evidence="1">Multi-pass membrane protein</topology>
    </subcellularLocation>
</comment>
<evidence type="ECO:0000256" key="5">
    <source>
        <dbReference type="ARBA" id="ARBA00022989"/>
    </source>
</evidence>
<dbReference type="PANTHER" id="PTHR12906:SF0">
    <property type="entry name" value="GEL COMPLEX SUBUNIT OPTI"/>
    <property type="match status" value="1"/>
</dbReference>
<dbReference type="PANTHER" id="PTHR12906">
    <property type="entry name" value="PROTEIN C20ORF24 RAB5-INTERACTING PROTEIN"/>
    <property type="match status" value="1"/>
</dbReference>
<dbReference type="EMBL" id="BTRK01000006">
    <property type="protein sequence ID" value="GMR59630.1"/>
    <property type="molecule type" value="Genomic_DNA"/>
</dbReference>
<keyword evidence="4" id="KW-0256">Endoplasmic reticulum</keyword>
<comment type="similarity">
    <text evidence="2">Belongs to the EMC6 family.</text>
</comment>
<accession>A0AAN5DBN0</accession>
<dbReference type="Pfam" id="PF07019">
    <property type="entry name" value="EMC6"/>
    <property type="match status" value="1"/>
</dbReference>
<dbReference type="InterPro" id="IPR029008">
    <property type="entry name" value="EMC6-like"/>
</dbReference>
<evidence type="ECO:0000256" key="1">
    <source>
        <dbReference type="ARBA" id="ARBA00004477"/>
    </source>
</evidence>
<reference evidence="9" key="1">
    <citation type="submission" date="2022-10" db="EMBL/GenBank/DDBJ databases">
        <title>Genome assembly of Pristionchus species.</title>
        <authorList>
            <person name="Yoshida K."/>
            <person name="Sommer R.J."/>
        </authorList>
    </citation>
    <scope>NUCLEOTIDE SEQUENCE [LARGE SCALE GENOMIC DNA]</scope>
    <source>
        <strain evidence="9">RS5460</strain>
    </source>
</reference>
<name>A0AAN5DBN0_9BILA</name>
<evidence type="ECO:0000313" key="8">
    <source>
        <dbReference type="EMBL" id="GMR59630.1"/>
    </source>
</evidence>
<sequence length="105" mass="11446">LAKALRPGSEWSDKDDLLDVLYWGRQVFALVVGIVFGVIPLSGILAIAAYAAVSTLVGQYFVVNYQGADEEQMGGFWELAKEGFGTAFATFLVAWITTYSAIHHD</sequence>
<dbReference type="GO" id="GO:0005789">
    <property type="term" value="C:endoplasmic reticulum membrane"/>
    <property type="evidence" value="ECO:0007669"/>
    <property type="project" value="UniProtKB-SubCell"/>
</dbReference>
<evidence type="ECO:0000256" key="7">
    <source>
        <dbReference type="SAM" id="Phobius"/>
    </source>
</evidence>
<dbReference type="InterPro" id="IPR010742">
    <property type="entry name" value="RCAF1"/>
</dbReference>